<dbReference type="Gene3D" id="1.10.3720.10">
    <property type="entry name" value="MetI-like"/>
    <property type="match status" value="1"/>
</dbReference>
<evidence type="ECO:0000256" key="8">
    <source>
        <dbReference type="SAM" id="MobiDB-lite"/>
    </source>
</evidence>
<comment type="similarity">
    <text evidence="7">Belongs to the binding-protein-dependent transport system permease family.</text>
</comment>
<comment type="caution">
    <text evidence="10">The sequence shown here is derived from an EMBL/GenBank/DDBJ whole genome shotgun (WGS) entry which is preliminary data.</text>
</comment>
<dbReference type="EMBL" id="WBMO01000005">
    <property type="protein sequence ID" value="MDV2477929.1"/>
    <property type="molecule type" value="Genomic_DNA"/>
</dbReference>
<name>A0ABU3WVA2_9NOCA</name>
<evidence type="ECO:0000256" key="6">
    <source>
        <dbReference type="ARBA" id="ARBA00023136"/>
    </source>
</evidence>
<dbReference type="PROSITE" id="PS50928">
    <property type="entry name" value="ABC_TM1"/>
    <property type="match status" value="1"/>
</dbReference>
<proteinExistence type="inferred from homology"/>
<feature type="region of interest" description="Disordered" evidence="8">
    <location>
        <begin position="1"/>
        <end position="58"/>
    </location>
</feature>
<organism evidence="10 11">
    <name type="scientific">Rhodococcus zopfii</name>
    <dbReference type="NCBI Taxonomy" id="43772"/>
    <lineage>
        <taxon>Bacteria</taxon>
        <taxon>Bacillati</taxon>
        <taxon>Actinomycetota</taxon>
        <taxon>Actinomycetes</taxon>
        <taxon>Mycobacteriales</taxon>
        <taxon>Nocardiaceae</taxon>
        <taxon>Rhodococcus</taxon>
    </lineage>
</organism>
<accession>A0ABU3WVA2</accession>
<evidence type="ECO:0000313" key="11">
    <source>
        <dbReference type="Proteomes" id="UP001275440"/>
    </source>
</evidence>
<evidence type="ECO:0000256" key="7">
    <source>
        <dbReference type="RuleBase" id="RU363032"/>
    </source>
</evidence>
<dbReference type="CDD" id="cd06261">
    <property type="entry name" value="TM_PBP2"/>
    <property type="match status" value="1"/>
</dbReference>
<evidence type="ECO:0000259" key="9">
    <source>
        <dbReference type="PROSITE" id="PS50928"/>
    </source>
</evidence>
<keyword evidence="3" id="KW-1003">Cell membrane</keyword>
<feature type="transmembrane region" description="Helical" evidence="7">
    <location>
        <begin position="149"/>
        <end position="170"/>
    </location>
</feature>
<evidence type="ECO:0000256" key="5">
    <source>
        <dbReference type="ARBA" id="ARBA00022989"/>
    </source>
</evidence>
<sequence length="369" mass="39954">MAEPQVHAGHEGRRPAPADPPHDTAVGTEDTGPDRGRVHGRHRAPAPPEPSAPAPKQRRRIPPWVFVAPSLVVLAVIILYPLGRAVWMSLHGDAKKLDPETGRFVEGGFVGIENYVRWITQSCGTATGSIPCPPGTLGSQFWGSIFNTFFFTVVTVSLETVIGFAMAIVMAKSFRGRGLLRASVLVPWAIPTAVTAKLWFFIFANDGIANKMLGTDILWTADPWPARFAIIVADVWKTAPFMALLILAGLQMIPADVYEAAKVDGANAWQRFKLITLPLVKPALMVAILFRTMDALRMYDLPAIMMGSNPATSTISVLVVEQMRQGANSASALSTITFLIIFAVAFVLVRFLGANAVQTQEAQRKGDVG</sequence>
<feature type="transmembrane region" description="Helical" evidence="7">
    <location>
        <begin position="64"/>
        <end position="83"/>
    </location>
</feature>
<feature type="compositionally biased region" description="Basic and acidic residues" evidence="8">
    <location>
        <begin position="8"/>
        <end position="22"/>
    </location>
</feature>
<keyword evidence="5 7" id="KW-1133">Transmembrane helix</keyword>
<protein>
    <submittedName>
        <fullName evidence="10">Sugar ABC transporter permease</fullName>
    </submittedName>
</protein>
<feature type="transmembrane region" description="Helical" evidence="7">
    <location>
        <begin position="182"/>
        <end position="204"/>
    </location>
</feature>
<keyword evidence="4 7" id="KW-0812">Transmembrane</keyword>
<dbReference type="Pfam" id="PF00528">
    <property type="entry name" value="BPD_transp_1"/>
    <property type="match status" value="1"/>
</dbReference>
<dbReference type="SUPFAM" id="SSF161098">
    <property type="entry name" value="MetI-like"/>
    <property type="match status" value="1"/>
</dbReference>
<evidence type="ECO:0000256" key="2">
    <source>
        <dbReference type="ARBA" id="ARBA00022448"/>
    </source>
</evidence>
<dbReference type="InterPro" id="IPR035906">
    <property type="entry name" value="MetI-like_sf"/>
</dbReference>
<keyword evidence="2 7" id="KW-0813">Transport</keyword>
<evidence type="ECO:0000256" key="4">
    <source>
        <dbReference type="ARBA" id="ARBA00022692"/>
    </source>
</evidence>
<keyword evidence="11" id="KW-1185">Reference proteome</keyword>
<feature type="transmembrane region" description="Helical" evidence="7">
    <location>
        <begin position="224"/>
        <end position="250"/>
    </location>
</feature>
<dbReference type="RefSeq" id="WP_072815125.1">
    <property type="nucleotide sequence ID" value="NZ_JAHWLX010000143.1"/>
</dbReference>
<dbReference type="InterPro" id="IPR000515">
    <property type="entry name" value="MetI-like"/>
</dbReference>
<reference evidence="10 11" key="1">
    <citation type="submission" date="2019-10" db="EMBL/GenBank/DDBJ databases">
        <title>Draft Genome Assembly of Rhodococcus zopfii DSM44189.</title>
        <authorList>
            <person name="Sutton J.M."/>
            <person name="Akob D.M."/>
            <person name="Bushman T.J."/>
        </authorList>
    </citation>
    <scope>NUCLEOTIDE SEQUENCE [LARGE SCALE GENOMIC DNA]</scope>
    <source>
        <strain evidence="10 11">DSM 44189</strain>
    </source>
</reference>
<evidence type="ECO:0000256" key="3">
    <source>
        <dbReference type="ARBA" id="ARBA00022475"/>
    </source>
</evidence>
<comment type="subcellular location">
    <subcellularLocation>
        <location evidence="1 7">Cell membrane</location>
        <topology evidence="1 7">Multi-pass membrane protein</topology>
    </subcellularLocation>
</comment>
<feature type="transmembrane region" description="Helical" evidence="7">
    <location>
        <begin position="271"/>
        <end position="290"/>
    </location>
</feature>
<evidence type="ECO:0000313" key="10">
    <source>
        <dbReference type="EMBL" id="MDV2477929.1"/>
    </source>
</evidence>
<keyword evidence="6 7" id="KW-0472">Membrane</keyword>
<feature type="transmembrane region" description="Helical" evidence="7">
    <location>
        <begin position="332"/>
        <end position="353"/>
    </location>
</feature>
<evidence type="ECO:0000256" key="1">
    <source>
        <dbReference type="ARBA" id="ARBA00004651"/>
    </source>
</evidence>
<gene>
    <name evidence="10" type="ORF">F8M49_25640</name>
</gene>
<dbReference type="Proteomes" id="UP001275440">
    <property type="component" value="Unassembled WGS sequence"/>
</dbReference>
<dbReference type="PANTHER" id="PTHR43005">
    <property type="entry name" value="BLR7065 PROTEIN"/>
    <property type="match status" value="1"/>
</dbReference>
<feature type="domain" description="ABC transmembrane type-1" evidence="9">
    <location>
        <begin position="145"/>
        <end position="348"/>
    </location>
</feature>
<dbReference type="PANTHER" id="PTHR43005:SF2">
    <property type="entry name" value="INTEGRAL MEMBRANE SUGAR TRANSPORT PROTEIN"/>
    <property type="match status" value="1"/>
</dbReference>